<feature type="non-terminal residue" evidence="1">
    <location>
        <position position="1"/>
    </location>
</feature>
<dbReference type="EMBL" id="GBEZ01012492">
    <property type="protein sequence ID" value="JAC73397.1"/>
    <property type="molecule type" value="Transcribed_RNA"/>
</dbReference>
<organism evidence="1">
    <name type="scientific">Tetraselmis sp. GSL018</name>
    <dbReference type="NCBI Taxonomy" id="582737"/>
    <lineage>
        <taxon>Eukaryota</taxon>
        <taxon>Viridiplantae</taxon>
        <taxon>Chlorophyta</taxon>
        <taxon>core chlorophytes</taxon>
        <taxon>Chlorodendrophyceae</taxon>
        <taxon>Chlorodendrales</taxon>
        <taxon>Chlorodendraceae</taxon>
        <taxon>Tetraselmis</taxon>
    </lineage>
</organism>
<protein>
    <submittedName>
        <fullName evidence="1">Uncharacterized protein</fullName>
    </submittedName>
</protein>
<evidence type="ECO:0000313" key="1">
    <source>
        <dbReference type="EMBL" id="JAC73397.1"/>
    </source>
</evidence>
<dbReference type="AlphaFoldDB" id="A0A061RKC1"/>
<gene>
    <name evidence="1" type="ORF">TSPGSL018_28948</name>
</gene>
<proteinExistence type="predicted"/>
<name>A0A061RKC1_9CHLO</name>
<accession>A0A061RKC1</accession>
<reference evidence="1" key="1">
    <citation type="submission" date="2014-05" db="EMBL/GenBank/DDBJ databases">
        <title>The transcriptome of the halophilic microalga Tetraselmis sp. GSL018 isolated from the Great Salt Lake, Utah.</title>
        <authorList>
            <person name="Jinkerson R.E."/>
            <person name="D'Adamo S."/>
            <person name="Posewitz M.C."/>
        </authorList>
    </citation>
    <scope>NUCLEOTIDE SEQUENCE</scope>
    <source>
        <strain evidence="1">GSL018</strain>
    </source>
</reference>
<sequence length="75" mass="8402">DMFARFISDDQVACTTIASSATRALFYSFYCPLNYRSTRPWTTSLIPCFGLETPHRAPVLSRPPFRKLVPLSASG</sequence>